<name>A0A4V6NP44_9PSEU</name>
<evidence type="ECO:0000256" key="5">
    <source>
        <dbReference type="ARBA" id="ARBA00022989"/>
    </source>
</evidence>
<feature type="transmembrane region" description="Helical" evidence="7">
    <location>
        <begin position="218"/>
        <end position="242"/>
    </location>
</feature>
<keyword evidence="6 7" id="KW-0472">Membrane</keyword>
<dbReference type="InterPro" id="IPR010290">
    <property type="entry name" value="TM_effector"/>
</dbReference>
<dbReference type="GO" id="GO:0005886">
    <property type="term" value="C:plasma membrane"/>
    <property type="evidence" value="ECO:0007669"/>
    <property type="project" value="UniProtKB-SubCell"/>
</dbReference>
<evidence type="ECO:0000256" key="4">
    <source>
        <dbReference type="ARBA" id="ARBA00022692"/>
    </source>
</evidence>
<feature type="transmembrane region" description="Helical" evidence="7">
    <location>
        <begin position="103"/>
        <end position="124"/>
    </location>
</feature>
<proteinExistence type="predicted"/>
<sequence>MDLRPLGESSAFRRLWLGGLLSVIGSQMTTFAVALQVYTITRSAIAVGGVGLAAGIPAIVFGLIGGSVVDAVDRRKLMLLTSSLLAAVSAAFAWQALAGNGQVWPLYLLIVVQSTIASVNSAALRTFAPRLLPPELLPAGAALNVFAFHGSMIIGPPIAGLIAAGWGLRGCYLVDLVSFAGALYGIARLPPMRPRGTPTRPGLRSVLAGLRFIKGSRVITGAFLADVNATALGMPFALFPAVNAEHFGGDPKTLGLLNAAPAIGGVIGSVLSGPMRHVRRQGLAMLVAGGVWGLGVLGFGLAPTLGVAIASLALAGAADAISVVCWSAMVQVLTPDEFRGRVAAAEIVVGAGVPQLGNFRAGAVASLTTPAAGAVIGGVSVIGGAVLIGLFVPALVRYRTTR</sequence>
<evidence type="ECO:0000256" key="2">
    <source>
        <dbReference type="ARBA" id="ARBA00022448"/>
    </source>
</evidence>
<comment type="caution">
    <text evidence="8">The sequence shown here is derived from an EMBL/GenBank/DDBJ whole genome shotgun (WGS) entry which is preliminary data.</text>
</comment>
<organism evidence="8 9">
    <name type="scientific">Actinocrispum wychmicini</name>
    <dbReference type="NCBI Taxonomy" id="1213861"/>
    <lineage>
        <taxon>Bacteria</taxon>
        <taxon>Bacillati</taxon>
        <taxon>Actinomycetota</taxon>
        <taxon>Actinomycetes</taxon>
        <taxon>Pseudonocardiales</taxon>
        <taxon>Pseudonocardiaceae</taxon>
        <taxon>Actinocrispum</taxon>
    </lineage>
</organism>
<evidence type="ECO:0000313" key="8">
    <source>
        <dbReference type="EMBL" id="TCO65920.1"/>
    </source>
</evidence>
<keyword evidence="2" id="KW-0813">Transport</keyword>
<feature type="transmembrane region" description="Helical" evidence="7">
    <location>
        <begin position="342"/>
        <end position="359"/>
    </location>
</feature>
<dbReference type="PANTHER" id="PTHR23513">
    <property type="entry name" value="INTEGRAL MEMBRANE EFFLUX PROTEIN-RELATED"/>
    <property type="match status" value="1"/>
</dbReference>
<dbReference type="EMBL" id="SLWS01000001">
    <property type="protein sequence ID" value="TCO65920.1"/>
    <property type="molecule type" value="Genomic_DNA"/>
</dbReference>
<dbReference type="InterPro" id="IPR036259">
    <property type="entry name" value="MFS_trans_sf"/>
</dbReference>
<feature type="transmembrane region" description="Helical" evidence="7">
    <location>
        <begin position="15"/>
        <end position="38"/>
    </location>
</feature>
<dbReference type="Proteomes" id="UP000295680">
    <property type="component" value="Unassembled WGS sequence"/>
</dbReference>
<evidence type="ECO:0000256" key="1">
    <source>
        <dbReference type="ARBA" id="ARBA00004429"/>
    </source>
</evidence>
<dbReference type="Pfam" id="PF05977">
    <property type="entry name" value="MFS_3"/>
    <property type="match status" value="1"/>
</dbReference>
<keyword evidence="9" id="KW-1185">Reference proteome</keyword>
<evidence type="ECO:0000256" key="3">
    <source>
        <dbReference type="ARBA" id="ARBA00022475"/>
    </source>
</evidence>
<keyword evidence="5 7" id="KW-1133">Transmembrane helix</keyword>
<evidence type="ECO:0000313" key="9">
    <source>
        <dbReference type="Proteomes" id="UP000295680"/>
    </source>
</evidence>
<feature type="transmembrane region" description="Helical" evidence="7">
    <location>
        <begin position="44"/>
        <end position="65"/>
    </location>
</feature>
<reference evidence="8 9" key="1">
    <citation type="submission" date="2019-03" db="EMBL/GenBank/DDBJ databases">
        <title>Genomic Encyclopedia of Type Strains, Phase IV (KMG-IV): sequencing the most valuable type-strain genomes for metagenomic binning, comparative biology and taxonomic classification.</title>
        <authorList>
            <person name="Goeker M."/>
        </authorList>
    </citation>
    <scope>NUCLEOTIDE SEQUENCE [LARGE SCALE GENOMIC DNA]</scope>
    <source>
        <strain evidence="8 9">DSM 45934</strain>
    </source>
</reference>
<feature type="transmembrane region" description="Helical" evidence="7">
    <location>
        <begin position="283"/>
        <end position="302"/>
    </location>
</feature>
<dbReference type="PANTHER" id="PTHR23513:SF9">
    <property type="entry name" value="ENTEROBACTIN EXPORTER ENTS"/>
    <property type="match status" value="1"/>
</dbReference>
<keyword evidence="3" id="KW-1003">Cell membrane</keyword>
<dbReference type="SUPFAM" id="SSF103473">
    <property type="entry name" value="MFS general substrate transporter"/>
    <property type="match status" value="1"/>
</dbReference>
<comment type="subcellular location">
    <subcellularLocation>
        <location evidence="1">Cell inner membrane</location>
        <topology evidence="1">Multi-pass membrane protein</topology>
    </subcellularLocation>
</comment>
<feature type="transmembrane region" description="Helical" evidence="7">
    <location>
        <begin position="371"/>
        <end position="396"/>
    </location>
</feature>
<dbReference type="AlphaFoldDB" id="A0A4V6NP44"/>
<evidence type="ECO:0000256" key="7">
    <source>
        <dbReference type="SAM" id="Phobius"/>
    </source>
</evidence>
<keyword evidence="4 7" id="KW-0812">Transmembrane</keyword>
<dbReference type="CDD" id="cd06173">
    <property type="entry name" value="MFS_MefA_like"/>
    <property type="match status" value="1"/>
</dbReference>
<feature type="transmembrane region" description="Helical" evidence="7">
    <location>
        <begin position="77"/>
        <end position="97"/>
    </location>
</feature>
<protein>
    <submittedName>
        <fullName evidence="8">Putative MFS family arabinose efflux permease</fullName>
    </submittedName>
</protein>
<evidence type="ECO:0000256" key="6">
    <source>
        <dbReference type="ARBA" id="ARBA00023136"/>
    </source>
</evidence>
<feature type="transmembrane region" description="Helical" evidence="7">
    <location>
        <begin position="254"/>
        <end position="271"/>
    </location>
</feature>
<dbReference type="Gene3D" id="1.20.1250.20">
    <property type="entry name" value="MFS general substrate transporter like domains"/>
    <property type="match status" value="1"/>
</dbReference>
<feature type="transmembrane region" description="Helical" evidence="7">
    <location>
        <begin position="308"/>
        <end position="330"/>
    </location>
</feature>
<accession>A0A4V6NP44</accession>
<gene>
    <name evidence="8" type="ORF">EV192_1011712</name>
</gene>